<dbReference type="SUPFAM" id="SSF88723">
    <property type="entry name" value="PIN domain-like"/>
    <property type="match status" value="1"/>
</dbReference>
<evidence type="ECO:0000256" key="2">
    <source>
        <dbReference type="ARBA" id="ARBA00022649"/>
    </source>
</evidence>
<evidence type="ECO:0000256" key="5">
    <source>
        <dbReference type="ARBA" id="ARBA00022801"/>
    </source>
</evidence>
<dbReference type="Gene3D" id="3.40.50.1010">
    <property type="entry name" value="5'-nuclease"/>
    <property type="match status" value="1"/>
</dbReference>
<accession>A0ABU1MNJ3</accession>
<name>A0ABU1MNJ3_9SPHN</name>
<keyword evidence="5 8" id="KW-0378">Hydrolase</keyword>
<keyword evidence="10" id="KW-0255">Endonuclease</keyword>
<dbReference type="InterPro" id="IPR050556">
    <property type="entry name" value="Type_II_TA_system_RNase"/>
</dbReference>
<comment type="caution">
    <text evidence="10">The sequence shown here is derived from an EMBL/GenBank/DDBJ whole genome shotgun (WGS) entry which is preliminary data.</text>
</comment>
<feature type="binding site" evidence="8">
    <location>
        <position position="93"/>
    </location>
    <ligand>
        <name>Mg(2+)</name>
        <dbReference type="ChEBI" id="CHEBI:18420"/>
    </ligand>
</feature>
<evidence type="ECO:0000256" key="3">
    <source>
        <dbReference type="ARBA" id="ARBA00022722"/>
    </source>
</evidence>
<feature type="domain" description="PIN" evidence="9">
    <location>
        <begin position="2"/>
        <end position="120"/>
    </location>
</feature>
<evidence type="ECO:0000256" key="6">
    <source>
        <dbReference type="ARBA" id="ARBA00022842"/>
    </source>
</evidence>
<dbReference type="InterPro" id="IPR002716">
    <property type="entry name" value="PIN_dom"/>
</dbReference>
<dbReference type="Pfam" id="PF01850">
    <property type="entry name" value="PIN"/>
    <property type="match status" value="1"/>
</dbReference>
<keyword evidence="4 8" id="KW-0479">Metal-binding</keyword>
<keyword evidence="6 8" id="KW-0460">Magnesium</keyword>
<dbReference type="InterPro" id="IPR029060">
    <property type="entry name" value="PIN-like_dom_sf"/>
</dbReference>
<keyword evidence="2 8" id="KW-1277">Toxin-antitoxin system</keyword>
<evidence type="ECO:0000256" key="1">
    <source>
        <dbReference type="ARBA" id="ARBA00001946"/>
    </source>
</evidence>
<dbReference type="RefSeq" id="WP_062784922.1">
    <property type="nucleotide sequence ID" value="NZ_CP140000.1"/>
</dbReference>
<comment type="function">
    <text evidence="8">Toxic component of a toxin-antitoxin (TA) system. An RNase.</text>
</comment>
<dbReference type="CDD" id="cd18736">
    <property type="entry name" value="PIN_CcVapC1-like"/>
    <property type="match status" value="1"/>
</dbReference>
<comment type="similarity">
    <text evidence="7 8">Belongs to the PINc/VapC protein family.</text>
</comment>
<dbReference type="GO" id="GO:0004519">
    <property type="term" value="F:endonuclease activity"/>
    <property type="evidence" value="ECO:0007669"/>
    <property type="project" value="UniProtKB-KW"/>
</dbReference>
<dbReference type="EC" id="3.1.-.-" evidence="8"/>
<dbReference type="EMBL" id="JAVDRD010000006">
    <property type="protein sequence ID" value="MDR6511827.1"/>
    <property type="molecule type" value="Genomic_DNA"/>
</dbReference>
<dbReference type="InterPro" id="IPR022907">
    <property type="entry name" value="VapC_family"/>
</dbReference>
<dbReference type="Proteomes" id="UP001184150">
    <property type="component" value="Unassembled WGS sequence"/>
</dbReference>
<keyword evidence="3 8" id="KW-0540">Nuclease</keyword>
<sequence>MYLLDTNACIDFLAGRSESLAARMGENFGKLFVSTISVAELMAGIRTSADPGRDAKKIDIFVASLETLDFDRACARRYGDVVRAIGVRRKSFDRLIGVQALERGLILVTRNERDFADVPGLKIENWAD</sequence>
<keyword evidence="8" id="KW-0800">Toxin</keyword>
<proteinExistence type="inferred from homology"/>
<keyword evidence="11" id="KW-1185">Reference proteome</keyword>
<protein>
    <recommendedName>
        <fullName evidence="8">Ribonuclease VapC</fullName>
        <shortName evidence="8">RNase VapC</shortName>
        <ecNumber evidence="8">3.1.-.-</ecNumber>
    </recommendedName>
    <alternativeName>
        <fullName evidence="8">Toxin VapC</fullName>
    </alternativeName>
</protein>
<dbReference type="HAMAP" id="MF_00265">
    <property type="entry name" value="VapC_Nob1"/>
    <property type="match status" value="1"/>
</dbReference>
<evidence type="ECO:0000256" key="8">
    <source>
        <dbReference type="HAMAP-Rule" id="MF_00265"/>
    </source>
</evidence>
<dbReference type="GO" id="GO:0016787">
    <property type="term" value="F:hydrolase activity"/>
    <property type="evidence" value="ECO:0007669"/>
    <property type="project" value="UniProtKB-KW"/>
</dbReference>
<comment type="cofactor">
    <cofactor evidence="1 8">
        <name>Mg(2+)</name>
        <dbReference type="ChEBI" id="CHEBI:18420"/>
    </cofactor>
</comment>
<evidence type="ECO:0000259" key="9">
    <source>
        <dbReference type="Pfam" id="PF01850"/>
    </source>
</evidence>
<reference evidence="10 11" key="1">
    <citation type="submission" date="2023-07" db="EMBL/GenBank/DDBJ databases">
        <title>Sorghum-associated microbial communities from plants grown in Nebraska, USA.</title>
        <authorList>
            <person name="Schachtman D."/>
        </authorList>
    </citation>
    <scope>NUCLEOTIDE SEQUENCE [LARGE SCALE GENOMIC DNA]</scope>
    <source>
        <strain evidence="10 11">DS1027</strain>
    </source>
</reference>
<gene>
    <name evidence="8" type="primary">vapC</name>
    <name evidence="10" type="ORF">J2792_002703</name>
</gene>
<evidence type="ECO:0000256" key="7">
    <source>
        <dbReference type="ARBA" id="ARBA00038093"/>
    </source>
</evidence>
<dbReference type="PANTHER" id="PTHR33653">
    <property type="entry name" value="RIBONUCLEASE VAPC2"/>
    <property type="match status" value="1"/>
</dbReference>
<evidence type="ECO:0000313" key="11">
    <source>
        <dbReference type="Proteomes" id="UP001184150"/>
    </source>
</evidence>
<organism evidence="10 11">
    <name type="scientific">Novosphingobium capsulatum</name>
    <dbReference type="NCBI Taxonomy" id="13688"/>
    <lineage>
        <taxon>Bacteria</taxon>
        <taxon>Pseudomonadati</taxon>
        <taxon>Pseudomonadota</taxon>
        <taxon>Alphaproteobacteria</taxon>
        <taxon>Sphingomonadales</taxon>
        <taxon>Sphingomonadaceae</taxon>
        <taxon>Novosphingobium</taxon>
    </lineage>
</organism>
<dbReference type="PANTHER" id="PTHR33653:SF1">
    <property type="entry name" value="RIBONUCLEASE VAPC2"/>
    <property type="match status" value="1"/>
</dbReference>
<feature type="binding site" evidence="8">
    <location>
        <position position="5"/>
    </location>
    <ligand>
        <name>Mg(2+)</name>
        <dbReference type="ChEBI" id="CHEBI:18420"/>
    </ligand>
</feature>
<evidence type="ECO:0000256" key="4">
    <source>
        <dbReference type="ARBA" id="ARBA00022723"/>
    </source>
</evidence>
<evidence type="ECO:0000313" key="10">
    <source>
        <dbReference type="EMBL" id="MDR6511827.1"/>
    </source>
</evidence>